<dbReference type="EMBL" id="JACGWS010000001">
    <property type="protein sequence ID" value="MBC8753453.1"/>
    <property type="molecule type" value="Genomic_DNA"/>
</dbReference>
<evidence type="ECO:0000313" key="1">
    <source>
        <dbReference type="EMBL" id="MBC8753453.1"/>
    </source>
</evidence>
<sequence>MKKKSLKKISLNKNVVSNLKVGSVKGGMPSQQCSEIYYEDEDGMIICCTFVGC</sequence>
<dbReference type="RefSeq" id="WP_187560486.1">
    <property type="nucleotide sequence ID" value="NZ_JACGWS010000001.1"/>
</dbReference>
<evidence type="ECO:0000313" key="2">
    <source>
        <dbReference type="Proteomes" id="UP000619238"/>
    </source>
</evidence>
<gene>
    <name evidence="1" type="ORF">H2O64_02140</name>
</gene>
<name>A0ABR7Q4L1_9FLAO</name>
<reference evidence="1 2" key="1">
    <citation type="submission" date="2020-07" db="EMBL/GenBank/DDBJ databases">
        <title>Description of Kordia aestuariivivens sp. nov., isolated from a tidal flat.</title>
        <authorList>
            <person name="Park S."/>
            <person name="Yoon J.-H."/>
        </authorList>
    </citation>
    <scope>NUCLEOTIDE SEQUENCE [LARGE SCALE GENOMIC DNA]</scope>
    <source>
        <strain evidence="1 2">YSTF-M3</strain>
    </source>
</reference>
<organism evidence="1 2">
    <name type="scientific">Kordia aestuariivivens</name>
    <dbReference type="NCBI Taxonomy" id="2759037"/>
    <lineage>
        <taxon>Bacteria</taxon>
        <taxon>Pseudomonadati</taxon>
        <taxon>Bacteroidota</taxon>
        <taxon>Flavobacteriia</taxon>
        <taxon>Flavobacteriales</taxon>
        <taxon>Flavobacteriaceae</taxon>
        <taxon>Kordia</taxon>
    </lineage>
</organism>
<keyword evidence="2" id="KW-1185">Reference proteome</keyword>
<proteinExistence type="predicted"/>
<accession>A0ABR7Q4L1</accession>
<evidence type="ECO:0008006" key="3">
    <source>
        <dbReference type="Google" id="ProtNLM"/>
    </source>
</evidence>
<comment type="caution">
    <text evidence="1">The sequence shown here is derived from an EMBL/GenBank/DDBJ whole genome shotgun (WGS) entry which is preliminary data.</text>
</comment>
<dbReference type="Proteomes" id="UP000619238">
    <property type="component" value="Unassembled WGS sequence"/>
</dbReference>
<protein>
    <recommendedName>
        <fullName evidence="3">Natural product</fullName>
    </recommendedName>
</protein>